<keyword evidence="3" id="KW-0805">Transcription regulation</keyword>
<sequence length="464" mass="53815">MIPILNRSGRPLYEQLYEFFRDAILEGRIQHGDRLPSYRILSRELQVGRNTVVRAYEQLTLEGYLVNENRKGLYAAKLDVRERHSELAFRQSRRGVAKRTANPSAERFNSSVHMVDESNFPVAQWRKCSNWALDNISFQYQEHEREDPLKTQLIPYLFHHRGVQVKPEQIIIGSGASVLVFWLAVILRKTCSDIMVEDPGYPRIQQVFSECGYIIKALRVKKDGVDPDKLAGQTADLLYLTPSHQFPTGVSIPVQARLRILHWARENNAYIIEDDFDCEFRHKAKLMPALQGLDRDDRVIYLGSFSNSLMPSLRVAYLVLPQKFSVDYQSYAYLMDTVPYVIRKTLACFMEEGFWERHLKRMRKVYKSKYDRCVRALEEMPAELIHFNRAPSGLNIWLRINTVLSETEVVERAAAQGVHVTAGSYYYRSRSNSKRRPEVLFEFGSLPEDQIEGVVRKLGLAWSV</sequence>
<evidence type="ECO:0000256" key="3">
    <source>
        <dbReference type="ARBA" id="ARBA00023015"/>
    </source>
</evidence>
<dbReference type="Proteomes" id="UP001319080">
    <property type="component" value="Unassembled WGS sequence"/>
</dbReference>
<organism evidence="7 8">
    <name type="scientific">Dawidia cretensis</name>
    <dbReference type="NCBI Taxonomy" id="2782350"/>
    <lineage>
        <taxon>Bacteria</taxon>
        <taxon>Pseudomonadati</taxon>
        <taxon>Bacteroidota</taxon>
        <taxon>Cytophagia</taxon>
        <taxon>Cytophagales</taxon>
        <taxon>Chryseotaleaceae</taxon>
        <taxon>Dawidia</taxon>
    </lineage>
</organism>
<comment type="caution">
    <text evidence="7">The sequence shown here is derived from an EMBL/GenBank/DDBJ whole genome shotgun (WGS) entry which is preliminary data.</text>
</comment>
<dbReference type="PANTHER" id="PTHR46577">
    <property type="entry name" value="HTH-TYPE TRANSCRIPTIONAL REGULATORY PROTEIN GABR"/>
    <property type="match status" value="1"/>
</dbReference>
<feature type="domain" description="HTH gntR-type" evidence="6">
    <location>
        <begin position="10"/>
        <end position="78"/>
    </location>
</feature>
<dbReference type="SUPFAM" id="SSF53383">
    <property type="entry name" value="PLP-dependent transferases"/>
    <property type="match status" value="1"/>
</dbReference>
<evidence type="ECO:0000259" key="6">
    <source>
        <dbReference type="PROSITE" id="PS50949"/>
    </source>
</evidence>
<evidence type="ECO:0000256" key="2">
    <source>
        <dbReference type="ARBA" id="ARBA00022898"/>
    </source>
</evidence>
<dbReference type="RefSeq" id="WP_254082928.1">
    <property type="nucleotide sequence ID" value="NZ_JAHESE010000002.1"/>
</dbReference>
<dbReference type="CDD" id="cd07377">
    <property type="entry name" value="WHTH_GntR"/>
    <property type="match status" value="1"/>
</dbReference>
<keyword evidence="4" id="KW-0238">DNA-binding</keyword>
<dbReference type="PROSITE" id="PS50949">
    <property type="entry name" value="HTH_GNTR"/>
    <property type="match status" value="1"/>
</dbReference>
<evidence type="ECO:0000256" key="4">
    <source>
        <dbReference type="ARBA" id="ARBA00023125"/>
    </source>
</evidence>
<dbReference type="GO" id="GO:0003700">
    <property type="term" value="F:DNA-binding transcription factor activity"/>
    <property type="evidence" value="ECO:0007669"/>
    <property type="project" value="InterPro"/>
</dbReference>
<accession>A0AAP2GNB2</accession>
<dbReference type="Gene3D" id="3.40.640.10">
    <property type="entry name" value="Type I PLP-dependent aspartate aminotransferase-like (Major domain)"/>
    <property type="match status" value="1"/>
</dbReference>
<evidence type="ECO:0000256" key="1">
    <source>
        <dbReference type="ARBA" id="ARBA00005384"/>
    </source>
</evidence>
<dbReference type="InterPro" id="IPR015424">
    <property type="entry name" value="PyrdxlP-dep_Trfase"/>
</dbReference>
<dbReference type="CDD" id="cd00609">
    <property type="entry name" value="AAT_like"/>
    <property type="match status" value="1"/>
</dbReference>
<dbReference type="GO" id="GO:0030170">
    <property type="term" value="F:pyridoxal phosphate binding"/>
    <property type="evidence" value="ECO:0007669"/>
    <property type="project" value="InterPro"/>
</dbReference>
<name>A0AAP2GNB2_9BACT</name>
<dbReference type="EMBL" id="JAHESE010000002">
    <property type="protein sequence ID" value="MBT1707336.1"/>
    <property type="molecule type" value="Genomic_DNA"/>
</dbReference>
<dbReference type="InterPro" id="IPR036388">
    <property type="entry name" value="WH-like_DNA-bd_sf"/>
</dbReference>
<evidence type="ECO:0000313" key="8">
    <source>
        <dbReference type="Proteomes" id="UP001319080"/>
    </source>
</evidence>
<gene>
    <name evidence="7" type="ORF">KK062_03840</name>
</gene>
<keyword evidence="2" id="KW-0663">Pyridoxal phosphate</keyword>
<dbReference type="Pfam" id="PF00392">
    <property type="entry name" value="GntR"/>
    <property type="match status" value="1"/>
</dbReference>
<dbReference type="Pfam" id="PF00155">
    <property type="entry name" value="Aminotran_1_2"/>
    <property type="match status" value="1"/>
</dbReference>
<dbReference type="InterPro" id="IPR004839">
    <property type="entry name" value="Aminotransferase_I/II_large"/>
</dbReference>
<dbReference type="InterPro" id="IPR036390">
    <property type="entry name" value="WH_DNA-bd_sf"/>
</dbReference>
<reference evidence="7 8" key="1">
    <citation type="submission" date="2021-05" db="EMBL/GenBank/DDBJ databases">
        <title>A Polyphasic approach of four new species of the genus Ohtaekwangia: Ohtaekwangia histidinii sp. nov., Ohtaekwangia cretensis sp. nov., Ohtaekwangia indiensis sp. nov., Ohtaekwangia reichenbachii sp. nov. from diverse environment.</title>
        <authorList>
            <person name="Octaviana S."/>
        </authorList>
    </citation>
    <scope>NUCLEOTIDE SEQUENCE [LARGE SCALE GENOMIC DNA]</scope>
    <source>
        <strain evidence="7 8">PWU5</strain>
    </source>
</reference>
<evidence type="ECO:0000256" key="5">
    <source>
        <dbReference type="ARBA" id="ARBA00023163"/>
    </source>
</evidence>
<dbReference type="Gene3D" id="1.10.10.10">
    <property type="entry name" value="Winged helix-like DNA-binding domain superfamily/Winged helix DNA-binding domain"/>
    <property type="match status" value="1"/>
</dbReference>
<dbReference type="GO" id="GO:0003677">
    <property type="term" value="F:DNA binding"/>
    <property type="evidence" value="ECO:0007669"/>
    <property type="project" value="UniProtKB-KW"/>
</dbReference>
<keyword evidence="7" id="KW-0032">Aminotransferase</keyword>
<dbReference type="InterPro" id="IPR051446">
    <property type="entry name" value="HTH_trans_reg/aminotransferase"/>
</dbReference>
<dbReference type="GO" id="GO:0008483">
    <property type="term" value="F:transaminase activity"/>
    <property type="evidence" value="ECO:0007669"/>
    <property type="project" value="UniProtKB-KW"/>
</dbReference>
<keyword evidence="7" id="KW-0808">Transferase</keyword>
<dbReference type="InterPro" id="IPR015421">
    <property type="entry name" value="PyrdxlP-dep_Trfase_major"/>
</dbReference>
<dbReference type="SMART" id="SM00345">
    <property type="entry name" value="HTH_GNTR"/>
    <property type="match status" value="1"/>
</dbReference>
<keyword evidence="5" id="KW-0804">Transcription</keyword>
<protein>
    <submittedName>
        <fullName evidence="7">PLP-dependent aminotransferase family protein</fullName>
    </submittedName>
</protein>
<comment type="similarity">
    <text evidence="1">In the C-terminal section; belongs to the class-I pyridoxal-phosphate-dependent aminotransferase family.</text>
</comment>
<dbReference type="InterPro" id="IPR000524">
    <property type="entry name" value="Tscrpt_reg_HTH_GntR"/>
</dbReference>
<dbReference type="AlphaFoldDB" id="A0AAP2GNB2"/>
<dbReference type="PANTHER" id="PTHR46577:SF1">
    <property type="entry name" value="HTH-TYPE TRANSCRIPTIONAL REGULATORY PROTEIN GABR"/>
    <property type="match status" value="1"/>
</dbReference>
<evidence type="ECO:0000313" key="7">
    <source>
        <dbReference type="EMBL" id="MBT1707336.1"/>
    </source>
</evidence>
<dbReference type="SUPFAM" id="SSF46785">
    <property type="entry name" value="Winged helix' DNA-binding domain"/>
    <property type="match status" value="1"/>
</dbReference>
<proteinExistence type="inferred from homology"/>
<keyword evidence="8" id="KW-1185">Reference proteome</keyword>